<dbReference type="EMBL" id="CP098611">
    <property type="protein sequence ID" value="USR90196.1"/>
    <property type="molecule type" value="Genomic_DNA"/>
</dbReference>
<evidence type="ECO:0000256" key="5">
    <source>
        <dbReference type="ARBA" id="ARBA00049880"/>
    </source>
</evidence>
<evidence type="ECO:0000256" key="1">
    <source>
        <dbReference type="ARBA" id="ARBA00022491"/>
    </source>
</evidence>
<keyword evidence="2" id="KW-1277">Toxin-antitoxin system</keyword>
<reference evidence="7" key="1">
    <citation type="submission" date="2022-06" db="EMBL/GenBank/DDBJ databases">
        <title>Genome sequence of Phormidium yuhuli AB48 isolated from an industrial photobioreactor environment.</title>
        <authorList>
            <person name="Qiu Y."/>
            <person name="Noonan A.J.C."/>
            <person name="Dofher K."/>
            <person name="Koch M."/>
            <person name="Kieft B."/>
            <person name="Lin X."/>
            <person name="Ziels R.M."/>
            <person name="Hallam S.J."/>
        </authorList>
    </citation>
    <scope>NUCLEOTIDE SEQUENCE</scope>
    <source>
        <strain evidence="7">AB48</strain>
    </source>
</reference>
<evidence type="ECO:0000256" key="4">
    <source>
        <dbReference type="ARBA" id="ARBA00023315"/>
    </source>
</evidence>
<keyword evidence="4" id="KW-0012">Acyltransferase</keyword>
<dbReference type="PANTHER" id="PTHR36449">
    <property type="entry name" value="ACETYLTRANSFERASE-RELATED"/>
    <property type="match status" value="1"/>
</dbReference>
<gene>
    <name evidence="7" type="ORF">NEA10_15265</name>
</gene>
<dbReference type="RefSeq" id="WP_252662060.1">
    <property type="nucleotide sequence ID" value="NZ_CP098611.1"/>
</dbReference>
<protein>
    <submittedName>
        <fullName evidence="7">GNAT family N-acetyltransferase</fullName>
    </submittedName>
</protein>
<name>A0ABY5AMN4_9CYAN</name>
<keyword evidence="1" id="KW-0678">Repressor</keyword>
<dbReference type="Pfam" id="PF13508">
    <property type="entry name" value="Acetyltransf_7"/>
    <property type="match status" value="1"/>
</dbReference>
<proteinExistence type="predicted"/>
<dbReference type="PROSITE" id="PS51186">
    <property type="entry name" value="GNAT"/>
    <property type="match status" value="1"/>
</dbReference>
<keyword evidence="3" id="KW-0808">Transferase</keyword>
<evidence type="ECO:0000256" key="2">
    <source>
        <dbReference type="ARBA" id="ARBA00022649"/>
    </source>
</evidence>
<dbReference type="Proteomes" id="UP001056708">
    <property type="component" value="Chromosome"/>
</dbReference>
<dbReference type="SUPFAM" id="SSF55729">
    <property type="entry name" value="Acyl-CoA N-acyltransferases (Nat)"/>
    <property type="match status" value="1"/>
</dbReference>
<dbReference type="Gene3D" id="3.40.630.30">
    <property type="match status" value="1"/>
</dbReference>
<dbReference type="InterPro" id="IPR000182">
    <property type="entry name" value="GNAT_dom"/>
</dbReference>
<feature type="domain" description="N-acetyltransferase" evidence="6">
    <location>
        <begin position="25"/>
        <end position="168"/>
    </location>
</feature>
<evidence type="ECO:0000313" key="7">
    <source>
        <dbReference type="EMBL" id="USR90196.1"/>
    </source>
</evidence>
<accession>A0ABY5AMN4</accession>
<evidence type="ECO:0000313" key="8">
    <source>
        <dbReference type="Proteomes" id="UP001056708"/>
    </source>
</evidence>
<organism evidence="7 8">
    <name type="scientific">Phormidium yuhuli AB48</name>
    <dbReference type="NCBI Taxonomy" id="2940671"/>
    <lineage>
        <taxon>Bacteria</taxon>
        <taxon>Bacillati</taxon>
        <taxon>Cyanobacteriota</taxon>
        <taxon>Cyanophyceae</taxon>
        <taxon>Oscillatoriophycideae</taxon>
        <taxon>Oscillatoriales</taxon>
        <taxon>Oscillatoriaceae</taxon>
        <taxon>Phormidium</taxon>
        <taxon>Phormidium yuhuli</taxon>
    </lineage>
</organism>
<evidence type="ECO:0000256" key="3">
    <source>
        <dbReference type="ARBA" id="ARBA00022679"/>
    </source>
</evidence>
<sequence length="168" mass="19060">MSFKITHLASKKHLRSNFCCGQDSLDTYLKKQASQDIKKRVSTVFVLIDDPDLTVLGYYTLSSYTVKVKNLEERFAQKLPRYPELPATLLGRLAVDQAHKGRGLGALLLIDALKKSWEASQEVGSLAVIVEALDQTALNFYLKYGFEPFRQEPMKLYLPMNSIKMLID</sequence>
<keyword evidence="8" id="KW-1185">Reference proteome</keyword>
<comment type="catalytic activity">
    <reaction evidence="5">
        <text>glycyl-tRNA(Gly) + acetyl-CoA = N-acetylglycyl-tRNA(Gly) + CoA + H(+)</text>
        <dbReference type="Rhea" id="RHEA:81867"/>
        <dbReference type="Rhea" id="RHEA-COMP:9683"/>
        <dbReference type="Rhea" id="RHEA-COMP:19766"/>
        <dbReference type="ChEBI" id="CHEBI:15378"/>
        <dbReference type="ChEBI" id="CHEBI:57287"/>
        <dbReference type="ChEBI" id="CHEBI:57288"/>
        <dbReference type="ChEBI" id="CHEBI:78522"/>
        <dbReference type="ChEBI" id="CHEBI:232036"/>
    </reaction>
</comment>
<evidence type="ECO:0000259" key="6">
    <source>
        <dbReference type="PROSITE" id="PS51186"/>
    </source>
</evidence>
<dbReference type="InterPro" id="IPR016181">
    <property type="entry name" value="Acyl_CoA_acyltransferase"/>
</dbReference>
<dbReference type="PANTHER" id="PTHR36449:SF1">
    <property type="entry name" value="ACETYLTRANSFERASE"/>
    <property type="match status" value="1"/>
</dbReference>